<protein>
    <submittedName>
        <fullName evidence="1">Uncharacterized protein</fullName>
    </submittedName>
</protein>
<dbReference type="PANTHER" id="PTHR11362">
    <property type="entry name" value="PHOSPHATIDYLETHANOLAMINE-BINDING PROTEIN"/>
    <property type="match status" value="1"/>
</dbReference>
<dbReference type="RefSeq" id="XP_044557429.1">
    <property type="nucleotide sequence ID" value="XM_044712872.1"/>
</dbReference>
<accession>A0A6A5BFA6</accession>
<dbReference type="EMBL" id="VFQX01000066">
    <property type="protein sequence ID" value="KAF0972715.1"/>
    <property type="molecule type" value="Genomic_DNA"/>
</dbReference>
<dbReference type="OrthoDB" id="2506647at2759"/>
<dbReference type="VEuPathDB" id="AmoebaDB:FDP41_008964"/>
<dbReference type="AlphaFoldDB" id="A0A6A5BFA6"/>
<sequence>MQKFNALSLLRNSSSSGALSTLVALPSSRAYSTYRVKIKRHRTPKGLGNKQHHQKSFLPTENIPESTQHLFEHPDFKRENRYLVSRIDILNMGKAPANMPKVTPLSNSEWQQQMKEKTIKTFEQLDLHVDLFPKQVEKPTFREEIAANLTTQLSVTFAKEKEQQTFSNTSLLGNFIESKITEQAPTVKFEGEKDALYTLVMLTPDYPFRLIPDKGCFIHWMVANIPGSGDVSQGNTICSYIPPLPTECAGTFRYIFLLYKQSEKMENVEKVKEILLTTEQYKQPQQYEVLKQDQELNRKMREKMRRHAYEYEYEYIDQLIDKKFKAHSNLITIDGQNEFDIKGSDYRPIQTPEQTAKTFELNQRRYFDLSKLINDSKKPSGMCFFRTEYDFNVTELYQKNQWKEPFYIPPDIVHKEIVKKHKVYQGLSIKKQKHMNTLNWV</sequence>
<comment type="caution">
    <text evidence="1">The sequence shown here is derived from an EMBL/GenBank/DDBJ whole genome shotgun (WGS) entry which is preliminary data.</text>
</comment>
<dbReference type="InterPro" id="IPR035810">
    <property type="entry name" value="PEBP_euk"/>
</dbReference>
<dbReference type="Pfam" id="PF01161">
    <property type="entry name" value="PBP"/>
    <property type="match status" value="1"/>
</dbReference>
<gene>
    <name evidence="1" type="ORF">FDP41_008964</name>
</gene>
<dbReference type="GeneID" id="68116181"/>
<dbReference type="SUPFAM" id="SSF49777">
    <property type="entry name" value="PEBP-like"/>
    <property type="match status" value="1"/>
</dbReference>
<keyword evidence="2" id="KW-1185">Reference proteome</keyword>
<dbReference type="Gene3D" id="3.90.280.10">
    <property type="entry name" value="PEBP-like"/>
    <property type="match status" value="1"/>
</dbReference>
<reference evidence="1 2" key="1">
    <citation type="journal article" date="2019" name="Sci. Rep.">
        <title>Nanopore sequencing improves the draft genome of the human pathogenic amoeba Naegleria fowleri.</title>
        <authorList>
            <person name="Liechti N."/>
            <person name="Schurch N."/>
            <person name="Bruggmann R."/>
            <person name="Wittwer M."/>
        </authorList>
    </citation>
    <scope>NUCLEOTIDE SEQUENCE [LARGE SCALE GENOMIC DNA]</scope>
    <source>
        <strain evidence="1 2">ATCC 30894</strain>
    </source>
</reference>
<dbReference type="PANTHER" id="PTHR11362:SF82">
    <property type="entry name" value="PHOSPHATIDYLETHANOLAMINE-BINDING PROTEIN 4"/>
    <property type="match status" value="1"/>
</dbReference>
<dbReference type="VEuPathDB" id="AmoebaDB:NF0077250"/>
<proteinExistence type="predicted"/>
<name>A0A6A5BFA6_NAEFO</name>
<evidence type="ECO:0000313" key="2">
    <source>
        <dbReference type="Proteomes" id="UP000444721"/>
    </source>
</evidence>
<evidence type="ECO:0000313" key="1">
    <source>
        <dbReference type="EMBL" id="KAF0972715.1"/>
    </source>
</evidence>
<dbReference type="Proteomes" id="UP000444721">
    <property type="component" value="Unassembled WGS sequence"/>
</dbReference>
<dbReference type="InterPro" id="IPR008914">
    <property type="entry name" value="PEBP"/>
</dbReference>
<dbReference type="InterPro" id="IPR036610">
    <property type="entry name" value="PEBP-like_sf"/>
</dbReference>
<dbReference type="VEuPathDB" id="AmoebaDB:NfTy_047320"/>
<dbReference type="CDD" id="cd00866">
    <property type="entry name" value="PEBP_euk"/>
    <property type="match status" value="1"/>
</dbReference>
<organism evidence="1 2">
    <name type="scientific">Naegleria fowleri</name>
    <name type="common">Brain eating amoeba</name>
    <dbReference type="NCBI Taxonomy" id="5763"/>
    <lineage>
        <taxon>Eukaryota</taxon>
        <taxon>Discoba</taxon>
        <taxon>Heterolobosea</taxon>
        <taxon>Tetramitia</taxon>
        <taxon>Eutetramitia</taxon>
        <taxon>Vahlkampfiidae</taxon>
        <taxon>Naegleria</taxon>
    </lineage>
</organism>